<comment type="caution">
    <text evidence="6">The sequence shown here is derived from an EMBL/GenBank/DDBJ whole genome shotgun (WGS) entry which is preliminary data.</text>
</comment>
<evidence type="ECO:0000256" key="3">
    <source>
        <dbReference type="HAMAP-Rule" id="MF_00272"/>
    </source>
</evidence>
<dbReference type="NCBIfam" id="TIGR00527">
    <property type="entry name" value="gcvH"/>
    <property type="match status" value="1"/>
</dbReference>
<dbReference type="AlphaFoldDB" id="A0A7X4KQ51"/>
<comment type="subunit">
    <text evidence="3">The glycine cleavage system is composed of four proteins: P, T, L and H.</text>
</comment>
<evidence type="ECO:0000256" key="2">
    <source>
        <dbReference type="ARBA" id="ARBA00022823"/>
    </source>
</evidence>
<proteinExistence type="inferred from homology"/>
<organism evidence="6 7">
    <name type="scientific">Pseudoduganella aquatica</name>
    <dbReference type="NCBI Taxonomy" id="2660641"/>
    <lineage>
        <taxon>Bacteria</taxon>
        <taxon>Pseudomonadati</taxon>
        <taxon>Pseudomonadota</taxon>
        <taxon>Betaproteobacteria</taxon>
        <taxon>Burkholderiales</taxon>
        <taxon>Oxalobacteraceae</taxon>
        <taxon>Telluria group</taxon>
        <taxon>Pseudoduganella</taxon>
    </lineage>
</organism>
<dbReference type="PANTHER" id="PTHR11715">
    <property type="entry name" value="GLYCINE CLEAVAGE SYSTEM H PROTEIN"/>
    <property type="match status" value="1"/>
</dbReference>
<protein>
    <recommendedName>
        <fullName evidence="3">Glycine cleavage system H protein</fullName>
    </recommendedName>
</protein>
<keyword evidence="2 3" id="KW-0450">Lipoyl</keyword>
<comment type="similarity">
    <text evidence="1 3">Belongs to the GcvH family.</text>
</comment>
<evidence type="ECO:0000259" key="5">
    <source>
        <dbReference type="PROSITE" id="PS50968"/>
    </source>
</evidence>
<sequence length="127" mass="13120">MSNIPADLKYTESHEWVRAEADGTVTVGITEFAQDALGDIVFVELPKVGTTYGAGDDAAVVESVKAASDIYAPIAGEVVAVNDAVVDAPESINTDAYAAWLFKIKPADAAAINGLLDAAAYGKTTEG</sequence>
<dbReference type="GO" id="GO:0019464">
    <property type="term" value="P:glycine decarboxylation via glycine cleavage system"/>
    <property type="evidence" value="ECO:0007669"/>
    <property type="project" value="UniProtKB-UniRule"/>
</dbReference>
<dbReference type="NCBIfam" id="NF002270">
    <property type="entry name" value="PRK01202.1"/>
    <property type="match status" value="1"/>
</dbReference>
<dbReference type="RefSeq" id="WP_161074223.1">
    <property type="nucleotide sequence ID" value="NZ_CP086370.1"/>
</dbReference>
<dbReference type="InterPro" id="IPR000089">
    <property type="entry name" value="Biotin_lipoyl"/>
</dbReference>
<dbReference type="Proteomes" id="UP000450676">
    <property type="component" value="Unassembled WGS sequence"/>
</dbReference>
<evidence type="ECO:0000256" key="4">
    <source>
        <dbReference type="PIRSR" id="PIRSR617453-50"/>
    </source>
</evidence>
<evidence type="ECO:0000256" key="1">
    <source>
        <dbReference type="ARBA" id="ARBA00009249"/>
    </source>
</evidence>
<dbReference type="EMBL" id="WWCU01000029">
    <property type="protein sequence ID" value="MYN09926.1"/>
    <property type="molecule type" value="Genomic_DNA"/>
</dbReference>
<dbReference type="GO" id="GO:0005829">
    <property type="term" value="C:cytosol"/>
    <property type="evidence" value="ECO:0007669"/>
    <property type="project" value="TreeGrafter"/>
</dbReference>
<dbReference type="SUPFAM" id="SSF51230">
    <property type="entry name" value="Single hybrid motif"/>
    <property type="match status" value="1"/>
</dbReference>
<dbReference type="GO" id="GO:0009249">
    <property type="term" value="P:protein lipoylation"/>
    <property type="evidence" value="ECO:0007669"/>
    <property type="project" value="TreeGrafter"/>
</dbReference>
<dbReference type="Gene3D" id="2.40.50.100">
    <property type="match status" value="1"/>
</dbReference>
<comment type="function">
    <text evidence="3">The glycine cleavage system catalyzes the degradation of glycine. The H protein shuttles the methylamine group of glycine from the P protein to the T protein.</text>
</comment>
<dbReference type="PROSITE" id="PS50968">
    <property type="entry name" value="BIOTINYL_LIPOYL"/>
    <property type="match status" value="1"/>
</dbReference>
<feature type="modified residue" description="N6-lipoyllysine" evidence="3 4">
    <location>
        <position position="65"/>
    </location>
</feature>
<dbReference type="CDD" id="cd06848">
    <property type="entry name" value="GCS_H"/>
    <property type="match status" value="1"/>
</dbReference>
<dbReference type="InterPro" id="IPR011053">
    <property type="entry name" value="Single_hybrid_motif"/>
</dbReference>
<dbReference type="HAMAP" id="MF_00272">
    <property type="entry name" value="GcvH"/>
    <property type="match status" value="1"/>
</dbReference>
<accession>A0A7X4KQ51</accession>
<dbReference type="PANTHER" id="PTHR11715:SF3">
    <property type="entry name" value="GLYCINE CLEAVAGE SYSTEM H PROTEIN-RELATED"/>
    <property type="match status" value="1"/>
</dbReference>
<feature type="domain" description="Lipoyl-binding" evidence="5">
    <location>
        <begin position="24"/>
        <end position="105"/>
    </location>
</feature>
<comment type="cofactor">
    <cofactor evidence="3">
        <name>(R)-lipoate</name>
        <dbReference type="ChEBI" id="CHEBI:83088"/>
    </cofactor>
    <text evidence="3">Binds 1 lipoyl cofactor covalently.</text>
</comment>
<name>A0A7X4KQ51_9BURK</name>
<gene>
    <name evidence="3 6" type="primary">gcvH</name>
    <name evidence="6" type="ORF">GTP77_21640</name>
</gene>
<dbReference type="InterPro" id="IPR017453">
    <property type="entry name" value="GCV_H_sub"/>
</dbReference>
<dbReference type="Pfam" id="PF01597">
    <property type="entry name" value="GCV_H"/>
    <property type="match status" value="1"/>
</dbReference>
<reference evidence="6 7" key="1">
    <citation type="submission" date="2019-12" db="EMBL/GenBank/DDBJ databases">
        <title>Novel species isolated from a subtropical stream in China.</title>
        <authorList>
            <person name="Lu H."/>
        </authorList>
    </citation>
    <scope>NUCLEOTIDE SEQUENCE [LARGE SCALE GENOMIC DNA]</scope>
    <source>
        <strain evidence="6 7">FT127W</strain>
    </source>
</reference>
<evidence type="ECO:0000313" key="7">
    <source>
        <dbReference type="Proteomes" id="UP000450676"/>
    </source>
</evidence>
<dbReference type="InterPro" id="IPR002930">
    <property type="entry name" value="GCV_H"/>
</dbReference>
<dbReference type="GO" id="GO:0005960">
    <property type="term" value="C:glycine cleavage complex"/>
    <property type="evidence" value="ECO:0007669"/>
    <property type="project" value="InterPro"/>
</dbReference>
<keyword evidence="7" id="KW-1185">Reference proteome</keyword>
<evidence type="ECO:0000313" key="6">
    <source>
        <dbReference type="EMBL" id="MYN09926.1"/>
    </source>
</evidence>
<dbReference type="InterPro" id="IPR033753">
    <property type="entry name" value="GCV_H/Fam206"/>
</dbReference>